<dbReference type="InterPro" id="IPR006131">
    <property type="entry name" value="Asp_carbamoyltransf_Asp/Orn-bd"/>
</dbReference>
<name>A7HS80_PARL1</name>
<dbReference type="GO" id="GO:0050231">
    <property type="term" value="F:putrescine carbamoyltransferase activity"/>
    <property type="evidence" value="ECO:0007669"/>
    <property type="project" value="InterPro"/>
</dbReference>
<evidence type="ECO:0000256" key="6">
    <source>
        <dbReference type="ARBA" id="ARBA00023115"/>
    </source>
</evidence>
<dbReference type="FunFam" id="3.40.50.1370:FF:000008">
    <property type="entry name" value="Ornithine carbamoyltransferase"/>
    <property type="match status" value="1"/>
</dbReference>
<dbReference type="Proteomes" id="UP000006377">
    <property type="component" value="Chromosome"/>
</dbReference>
<dbReference type="EMBL" id="CP000774">
    <property type="protein sequence ID" value="ABS62763.1"/>
    <property type="molecule type" value="Genomic_DNA"/>
</dbReference>
<evidence type="ECO:0000259" key="11">
    <source>
        <dbReference type="Pfam" id="PF02729"/>
    </source>
</evidence>
<dbReference type="NCBIfam" id="TIGR04384">
    <property type="entry name" value="putr_carbamoyl"/>
    <property type="match status" value="1"/>
</dbReference>
<dbReference type="PROSITE" id="PS00097">
    <property type="entry name" value="CARBAMOYLTRANSFERASE"/>
    <property type="match status" value="1"/>
</dbReference>
<dbReference type="HOGENOM" id="CLU_043846_3_1_5"/>
<dbReference type="GO" id="GO:0033390">
    <property type="term" value="P:putrescine biosynthetic process from arginine via N-carbamoylputrescine"/>
    <property type="evidence" value="ECO:0007669"/>
    <property type="project" value="InterPro"/>
</dbReference>
<dbReference type="GO" id="GO:0004585">
    <property type="term" value="F:ornithine carbamoyltransferase activity"/>
    <property type="evidence" value="ECO:0007669"/>
    <property type="project" value="UniProtKB-UniRule"/>
</dbReference>
<dbReference type="GO" id="GO:0042450">
    <property type="term" value="P:L-arginine biosynthetic process via ornithine"/>
    <property type="evidence" value="ECO:0007669"/>
    <property type="project" value="UniProtKB-UniRule"/>
</dbReference>
<reference evidence="12 13" key="1">
    <citation type="journal article" date="2011" name="Stand. Genomic Sci.">
        <title>Complete genome sequence of Parvibaculum lavamentivorans type strain (DS-1(T)).</title>
        <authorList>
            <person name="Schleheck D."/>
            <person name="Weiss M."/>
            <person name="Pitluck S."/>
            <person name="Bruce D."/>
            <person name="Land M.L."/>
            <person name="Han S."/>
            <person name="Saunders E."/>
            <person name="Tapia R."/>
            <person name="Detter C."/>
            <person name="Brettin T."/>
            <person name="Han J."/>
            <person name="Woyke T."/>
            <person name="Goodwin L."/>
            <person name="Pennacchio L."/>
            <person name="Nolan M."/>
            <person name="Cook A.M."/>
            <person name="Kjelleberg S."/>
            <person name="Thomas T."/>
        </authorList>
    </citation>
    <scope>NUCLEOTIDE SEQUENCE [LARGE SCALE GENOMIC DNA]</scope>
    <source>
        <strain evidence="13">DS-1 / DSM 13023 / NCIMB 13966</strain>
    </source>
</reference>
<dbReference type="InterPro" id="IPR036901">
    <property type="entry name" value="Asp/Orn_carbamoylTrfase_sf"/>
</dbReference>
<dbReference type="PRINTS" id="PR00100">
    <property type="entry name" value="AOTCASE"/>
</dbReference>
<gene>
    <name evidence="12" type="ordered locus">Plav_1142</name>
</gene>
<feature type="domain" description="Aspartate/ornithine carbamoyltransferase Asp/Orn-binding" evidence="10">
    <location>
        <begin position="153"/>
        <end position="307"/>
    </location>
</feature>
<evidence type="ECO:0000313" key="13">
    <source>
        <dbReference type="Proteomes" id="UP000006377"/>
    </source>
</evidence>
<comment type="function">
    <text evidence="1">Reversibly catalyzes the transfer of the carbamoyl group from carbamoyl phosphate (CP) to the N(epsilon) atom of ornithine (ORN) to produce L-citrulline.</text>
</comment>
<comment type="catalytic activity">
    <reaction evidence="7">
        <text>carbamoyl phosphate + L-ornithine = L-citrulline + phosphate + H(+)</text>
        <dbReference type="Rhea" id="RHEA:19513"/>
        <dbReference type="ChEBI" id="CHEBI:15378"/>
        <dbReference type="ChEBI" id="CHEBI:43474"/>
        <dbReference type="ChEBI" id="CHEBI:46911"/>
        <dbReference type="ChEBI" id="CHEBI:57743"/>
        <dbReference type="ChEBI" id="CHEBI:58228"/>
        <dbReference type="EC" id="2.1.3.3"/>
    </reaction>
</comment>
<dbReference type="NCBIfam" id="NF001986">
    <property type="entry name" value="PRK00779.1"/>
    <property type="match status" value="1"/>
</dbReference>
<dbReference type="InterPro" id="IPR006130">
    <property type="entry name" value="Asp/Orn_carbamoylTrfase"/>
</dbReference>
<accession>A7HS80</accession>
<proteinExistence type="inferred from homology"/>
<evidence type="ECO:0000256" key="4">
    <source>
        <dbReference type="ARBA" id="ARBA00022490"/>
    </source>
</evidence>
<dbReference type="PRINTS" id="PR00102">
    <property type="entry name" value="OTCASE"/>
</dbReference>
<dbReference type="EC" id="2.1.3.3" evidence="3 8"/>
<dbReference type="OrthoDB" id="9802587at2"/>
<dbReference type="PANTHER" id="PTHR45753">
    <property type="entry name" value="ORNITHINE CARBAMOYLTRANSFERASE, MITOCHONDRIAL"/>
    <property type="match status" value="1"/>
</dbReference>
<protein>
    <recommendedName>
        <fullName evidence="3 8">Ornithine carbamoyltransferase</fullName>
        <ecNumber evidence="3 8">2.1.3.3</ecNumber>
    </recommendedName>
</protein>
<dbReference type="NCBIfam" id="TIGR00658">
    <property type="entry name" value="orni_carb_tr"/>
    <property type="match status" value="1"/>
</dbReference>
<dbReference type="SUPFAM" id="SSF53671">
    <property type="entry name" value="Aspartate/ornithine carbamoyltransferase"/>
    <property type="match status" value="1"/>
</dbReference>
<evidence type="ECO:0000256" key="8">
    <source>
        <dbReference type="NCBIfam" id="TIGR00658"/>
    </source>
</evidence>
<evidence type="ECO:0000256" key="3">
    <source>
        <dbReference type="ARBA" id="ARBA00013007"/>
    </source>
</evidence>
<dbReference type="AlphaFoldDB" id="A7HS80"/>
<dbReference type="RefSeq" id="WP_012110028.1">
    <property type="nucleotide sequence ID" value="NC_009719.1"/>
</dbReference>
<dbReference type="KEGG" id="pla:Plav_1142"/>
<evidence type="ECO:0000256" key="1">
    <source>
        <dbReference type="ARBA" id="ARBA00003822"/>
    </source>
</evidence>
<evidence type="ECO:0000256" key="9">
    <source>
        <dbReference type="RuleBase" id="RU003634"/>
    </source>
</evidence>
<dbReference type="PANTHER" id="PTHR45753:SF3">
    <property type="entry name" value="ORNITHINE TRANSCARBAMYLASE, MITOCHONDRIAL"/>
    <property type="match status" value="1"/>
</dbReference>
<evidence type="ECO:0000256" key="7">
    <source>
        <dbReference type="ARBA" id="ARBA00048772"/>
    </source>
</evidence>
<comment type="similarity">
    <text evidence="2">Belongs to the aspartate/ornithine carbamoyltransferase superfamily. OTCase family.</text>
</comment>
<dbReference type="Gene3D" id="3.40.50.1370">
    <property type="entry name" value="Aspartate/ornithine carbamoyltransferase"/>
    <property type="match status" value="2"/>
</dbReference>
<dbReference type="GO" id="GO:0016597">
    <property type="term" value="F:amino acid binding"/>
    <property type="evidence" value="ECO:0007669"/>
    <property type="project" value="InterPro"/>
</dbReference>
<keyword evidence="6" id="KW-0620">Polyamine biosynthesis</keyword>
<evidence type="ECO:0000256" key="2">
    <source>
        <dbReference type="ARBA" id="ARBA00007805"/>
    </source>
</evidence>
<evidence type="ECO:0000259" key="10">
    <source>
        <dbReference type="Pfam" id="PF00185"/>
    </source>
</evidence>
<keyword evidence="13" id="KW-1185">Reference proteome</keyword>
<evidence type="ECO:0000313" key="12">
    <source>
        <dbReference type="EMBL" id="ABS62763.1"/>
    </source>
</evidence>
<dbReference type="InterPro" id="IPR024903">
    <property type="entry name" value="PtcA"/>
</dbReference>
<dbReference type="InterPro" id="IPR006132">
    <property type="entry name" value="Asp/Orn_carbamoyltranf_P-bd"/>
</dbReference>
<dbReference type="STRING" id="402881.Plav_1142"/>
<dbReference type="Pfam" id="PF02729">
    <property type="entry name" value="OTCace_N"/>
    <property type="match status" value="1"/>
</dbReference>
<dbReference type="InterPro" id="IPR002292">
    <property type="entry name" value="Orn/put_carbamltrans"/>
</dbReference>
<feature type="domain" description="Aspartate/ornithine carbamoyltransferase carbamoyl-P binding" evidence="11">
    <location>
        <begin position="4"/>
        <end position="143"/>
    </location>
</feature>
<dbReference type="eggNOG" id="COG0078">
    <property type="taxonomic scope" value="Bacteria"/>
</dbReference>
<organism evidence="12 13">
    <name type="scientific">Parvibaculum lavamentivorans (strain DS-1 / DSM 13023 / NCIMB 13966)</name>
    <dbReference type="NCBI Taxonomy" id="402881"/>
    <lineage>
        <taxon>Bacteria</taxon>
        <taxon>Pseudomonadati</taxon>
        <taxon>Pseudomonadota</taxon>
        <taxon>Alphaproteobacteria</taxon>
        <taxon>Hyphomicrobiales</taxon>
        <taxon>Parvibaculaceae</taxon>
        <taxon>Parvibaculum</taxon>
    </lineage>
</organism>
<keyword evidence="4" id="KW-0963">Cytoplasm</keyword>
<dbReference type="GO" id="GO:0019240">
    <property type="term" value="P:citrulline biosynthetic process"/>
    <property type="evidence" value="ECO:0007669"/>
    <property type="project" value="TreeGrafter"/>
</dbReference>
<evidence type="ECO:0000256" key="5">
    <source>
        <dbReference type="ARBA" id="ARBA00022679"/>
    </source>
</evidence>
<sequence>MLHHFVQILDFSKEELLRMMELTALLKRADKDGACPKLLSGASLGMIFEEPSTRTRVSFEVAMTKLGGHALYLRPGEIHLGARESIADTARVVSRMVDAIEARTLKHQTVLDLAKYATVPVLNGLTDFNHPTQVVCDVFTMTEHAPKGKKLEDFNLAFVGDATNVCISLMFICARLGISFTQAAPAKYQISEAHRAMVRDACAESGAKISFTEDPAAAVAEADFIYTDLWWWVGQESEIPERSAAFMPKFQVNGALMAKAPATARFMHCLPASRGVEATDEVMDGTQSIILDQSENRLHTEKALLVWFVYPRLKRPSEALLARHKGLVEDFLTDFL</sequence>
<dbReference type="Pfam" id="PF00185">
    <property type="entry name" value="OTCace"/>
    <property type="match status" value="1"/>
</dbReference>
<keyword evidence="5 9" id="KW-0808">Transferase</keyword>